<protein>
    <submittedName>
        <fullName evidence="1">Uncharacterized protein</fullName>
    </submittedName>
</protein>
<proteinExistence type="predicted"/>
<dbReference type="Proteomes" id="UP000006233">
    <property type="component" value="Unassembled WGS sequence"/>
</dbReference>
<sequence>MTTKKMLTGNRINTRNVFKRKTAEEILEGTLEKIRRAPFEPKPKLVGCAQIGGETLKKVIYE</sequence>
<dbReference type="AlphaFoldDB" id="C9MVB5"/>
<dbReference type="RefSeq" id="WP_006803923.1">
    <property type="nucleotide sequence ID" value="NZ_GG700632.1"/>
</dbReference>
<evidence type="ECO:0000313" key="1">
    <source>
        <dbReference type="EMBL" id="EEX75337.1"/>
    </source>
</evidence>
<reference evidence="1 2" key="1">
    <citation type="submission" date="2009-09" db="EMBL/GenBank/DDBJ databases">
        <authorList>
            <person name="Weinstock G."/>
            <person name="Sodergren E."/>
            <person name="Clifton S."/>
            <person name="Fulton L."/>
            <person name="Fulton B."/>
            <person name="Courtney L."/>
            <person name="Fronick C."/>
            <person name="Harrison M."/>
            <person name="Strong C."/>
            <person name="Farmer C."/>
            <person name="Delahaunty K."/>
            <person name="Markovic C."/>
            <person name="Hall O."/>
            <person name="Minx P."/>
            <person name="Tomlinson C."/>
            <person name="Mitreva M."/>
            <person name="Nelson J."/>
            <person name="Hou S."/>
            <person name="Wollam A."/>
            <person name="Pepin K.H."/>
            <person name="Johnson M."/>
            <person name="Bhonagiri V."/>
            <person name="Nash W.E."/>
            <person name="Warren W."/>
            <person name="Chinwalla A."/>
            <person name="Mardis E.R."/>
            <person name="Wilson R.K."/>
        </authorList>
    </citation>
    <scope>NUCLEOTIDE SEQUENCE [LARGE SCALE GENOMIC DNA]</scope>
    <source>
        <strain evidence="1 2">F0254</strain>
    </source>
</reference>
<dbReference type="HOGENOM" id="CLU_2898759_0_0_0"/>
<organism evidence="1 2">
    <name type="scientific">Leptotrichia hofstadii F0254</name>
    <dbReference type="NCBI Taxonomy" id="634994"/>
    <lineage>
        <taxon>Bacteria</taxon>
        <taxon>Fusobacteriati</taxon>
        <taxon>Fusobacteriota</taxon>
        <taxon>Fusobacteriia</taxon>
        <taxon>Fusobacteriales</taxon>
        <taxon>Leptotrichiaceae</taxon>
        <taxon>Leptotrichia</taxon>
    </lineage>
</organism>
<accession>C9MVB5</accession>
<dbReference type="STRING" id="634994.GCWU000323_00586"/>
<comment type="caution">
    <text evidence="1">The sequence shown here is derived from an EMBL/GenBank/DDBJ whole genome shotgun (WGS) entry which is preliminary data.</text>
</comment>
<evidence type="ECO:0000313" key="2">
    <source>
        <dbReference type="Proteomes" id="UP000006233"/>
    </source>
</evidence>
<dbReference type="EMBL" id="ACVB02000007">
    <property type="protein sequence ID" value="EEX75337.1"/>
    <property type="molecule type" value="Genomic_DNA"/>
</dbReference>
<gene>
    <name evidence="1" type="ORF">GCWU000323_00586</name>
</gene>
<name>C9MVB5_9FUSO</name>